<evidence type="ECO:0000256" key="2">
    <source>
        <dbReference type="ARBA" id="ARBA00022525"/>
    </source>
</evidence>
<dbReference type="Ensembl" id="ENSDART00000126020.3">
    <property type="protein sequence ID" value="ENSDARP00000106946.1"/>
    <property type="gene ID" value="ENSDARG00000091609.3"/>
</dbReference>
<dbReference type="RefSeq" id="NP_001314828.1">
    <property type="nucleotide sequence ID" value="NM_001327899.1"/>
</dbReference>
<dbReference type="PaxDb" id="7955-ENSDARP00000106946"/>
<dbReference type="Proteomes" id="UP000000437">
    <property type="component" value="Chromosome 1"/>
</dbReference>
<evidence type="ECO:0000256" key="6">
    <source>
        <dbReference type="SAM" id="SignalP"/>
    </source>
</evidence>
<dbReference type="PRINTS" id="PR00290">
    <property type="entry name" value="KAZALINHBTR"/>
</dbReference>
<dbReference type="SUPFAM" id="SSF100895">
    <property type="entry name" value="Kazal-type serine protease inhibitors"/>
    <property type="match status" value="1"/>
</dbReference>
<evidence type="ECO:0000313" key="9">
    <source>
        <dbReference type="Proteomes" id="UP000000437"/>
    </source>
</evidence>
<evidence type="ECO:0000256" key="4">
    <source>
        <dbReference type="ARBA" id="ARBA00022900"/>
    </source>
</evidence>
<dbReference type="InterPro" id="IPR002350">
    <property type="entry name" value="Kazal_dom"/>
</dbReference>
<keyword evidence="2" id="KW-0964">Secreted</keyword>
<organism evidence="8">
    <name type="scientific">Danio rerio</name>
    <name type="common">Zebrafish</name>
    <name type="synonym">Brachydanio rerio</name>
    <dbReference type="NCBI Taxonomy" id="7955"/>
    <lineage>
        <taxon>Eukaryota</taxon>
        <taxon>Metazoa</taxon>
        <taxon>Chordata</taxon>
        <taxon>Craniata</taxon>
        <taxon>Vertebrata</taxon>
        <taxon>Euteleostomi</taxon>
        <taxon>Actinopterygii</taxon>
        <taxon>Neopterygii</taxon>
        <taxon>Teleostei</taxon>
        <taxon>Ostariophysi</taxon>
        <taxon>Cypriniformes</taxon>
        <taxon>Danionidae</taxon>
        <taxon>Danioninae</taxon>
        <taxon>Danio</taxon>
    </lineage>
</organism>
<evidence type="ECO:0000256" key="1">
    <source>
        <dbReference type="ARBA" id="ARBA00004613"/>
    </source>
</evidence>
<keyword evidence="9" id="KW-1185">Reference proteome</keyword>
<keyword evidence="6 10" id="KW-0732">Signal</keyword>
<dbReference type="GeneID" id="100331208"/>
<keyword evidence="5" id="KW-1015">Disulfide bond</keyword>
<dbReference type="PhylomeDB" id="E7FCI0"/>
<dbReference type="InterPro" id="IPR051597">
    <property type="entry name" value="Bifunctional_prot_inhibitor"/>
</dbReference>
<dbReference type="CTD" id="27290"/>
<reference evidence="8" key="1">
    <citation type="submission" date="2011-07" db="UniProtKB">
        <authorList>
            <consortium name="Ensembl"/>
        </authorList>
    </citation>
    <scope>IDENTIFICATION</scope>
    <source>
        <strain evidence="8">Tuebingen</strain>
    </source>
</reference>
<comment type="subcellular location">
    <subcellularLocation>
        <location evidence="1">Secreted</location>
    </subcellularLocation>
</comment>
<evidence type="ECO:0000313" key="11">
    <source>
        <dbReference type="ZFIN" id="ZDB-GENE-130821-1"/>
    </source>
</evidence>
<dbReference type="PANTHER" id="PTHR47729:SF1">
    <property type="entry name" value="OVOMUCOID-LIKE-RELATED"/>
    <property type="match status" value="1"/>
</dbReference>
<reference evidence="10" key="3">
    <citation type="journal article" date="2015" name="Nat. Commun.">
        <title>RFX transcription factors are essential for hearing in mice.</title>
        <authorList>
            <person name="Elkon R."/>
            <person name="Milon B."/>
            <person name="Morrison L."/>
            <person name="Shah M."/>
            <person name="Vijayakumar S."/>
            <person name="Racherla M."/>
            <person name="Leitch C.C."/>
            <person name="Silipino L."/>
            <person name="Hadi S."/>
            <person name="Weiss-Gayet M."/>
            <person name="Barras E."/>
            <person name="Schmid C.D."/>
            <person name="Ait-Lounis A."/>
            <person name="Barnes A."/>
            <person name="Song Y."/>
            <person name="Eisenman D.J."/>
            <person name="Eliyahu E."/>
            <person name="Frolenkov G.I."/>
            <person name="Strome S.E."/>
            <person name="Durand B."/>
            <person name="Zaghloul N.A."/>
            <person name="Jones S.M."/>
            <person name="Reith W."/>
            <person name="Hertzano R."/>
        </authorList>
    </citation>
    <scope>NUCLEOTIDE SEQUENCE</scope>
    <source>
        <strain evidence="10">Tuebingen</strain>
    </source>
</reference>
<dbReference type="OMA" id="NECHLCL"/>
<dbReference type="AlphaFoldDB" id="E7FCI0"/>
<protein>
    <submittedName>
        <fullName evidence="8 10">Serine peptidase inhibitor, Kazal type 4</fullName>
    </submittedName>
</protein>
<feature type="signal peptide" evidence="6">
    <location>
        <begin position="1"/>
        <end position="20"/>
    </location>
</feature>
<dbReference type="GO" id="GO:0005576">
    <property type="term" value="C:extracellular region"/>
    <property type="evidence" value="ECO:0007669"/>
    <property type="project" value="UniProtKB-SubCell"/>
</dbReference>
<gene>
    <name evidence="8 10 11" type="primary">spink4</name>
</gene>
<dbReference type="CDD" id="cd01327">
    <property type="entry name" value="KAZAL_PSTI"/>
    <property type="match status" value="1"/>
</dbReference>
<dbReference type="PROSITE" id="PS51465">
    <property type="entry name" value="KAZAL_2"/>
    <property type="match status" value="1"/>
</dbReference>
<dbReference type="OrthoDB" id="126772at2759"/>
<evidence type="ECO:0000313" key="10">
    <source>
        <dbReference type="RefSeq" id="NP_001314828.1"/>
    </source>
</evidence>
<dbReference type="HOGENOM" id="CLU_169765_2_0_1"/>
<dbReference type="ZFIN" id="ZDB-GENE-130821-1">
    <property type="gene designation" value="spink4"/>
</dbReference>
<feature type="chain" id="PRO_5035035690" evidence="6 10">
    <location>
        <begin position="21"/>
        <end position="76"/>
    </location>
</feature>
<dbReference type="Gene3D" id="3.30.60.30">
    <property type="match status" value="1"/>
</dbReference>
<dbReference type="Pfam" id="PF00050">
    <property type="entry name" value="Kazal_1"/>
    <property type="match status" value="1"/>
</dbReference>
<dbReference type="InterPro" id="IPR001239">
    <property type="entry name" value="Prot_inh_Kazal-m"/>
</dbReference>
<reference evidence="10" key="4">
    <citation type="journal article" date="2016" name="BMC Genomics">
        <title>Gene evolution and gene expression after whole genome duplication in fish: the PhyloFish database.</title>
        <authorList>
            <person name="Pasquier J."/>
            <person name="Cabau C."/>
            <person name="Nguyen T."/>
            <person name="Jouanno E."/>
            <person name="Severac D."/>
            <person name="Braasch I."/>
            <person name="Journot L."/>
            <person name="Pontarotti P."/>
            <person name="Klopp C."/>
            <person name="Postlethwait J.H."/>
            <person name="Guiguen Y."/>
            <person name="Bobe J."/>
        </authorList>
    </citation>
    <scope>NUCLEOTIDE SEQUENCE</scope>
    <source>
        <strain evidence="10">Tuebingen</strain>
    </source>
</reference>
<feature type="domain" description="Kazal-like" evidence="7">
    <location>
        <begin position="21"/>
        <end position="76"/>
    </location>
</feature>
<evidence type="ECO:0000256" key="5">
    <source>
        <dbReference type="ARBA" id="ARBA00023157"/>
    </source>
</evidence>
<dbReference type="AGR" id="ZFIN:ZDB-GENE-130821-1"/>
<dbReference type="EMBL" id="CU914777">
    <property type="status" value="NOT_ANNOTATED_CDS"/>
    <property type="molecule type" value="Genomic_DNA"/>
</dbReference>
<dbReference type="KEGG" id="dre:100331208"/>
<dbReference type="SMART" id="SM00280">
    <property type="entry name" value="KAZAL"/>
    <property type="match status" value="1"/>
</dbReference>
<dbReference type="GeneTree" id="ENSGT00530000064269"/>
<dbReference type="Bgee" id="ENSDARG00000091609">
    <property type="expression patterns" value="Expressed in intestine and 18 other cell types or tissues"/>
</dbReference>
<dbReference type="STRING" id="7955.ENSDARP00000106946"/>
<dbReference type="PROSITE" id="PS00282">
    <property type="entry name" value="KAZAL_1"/>
    <property type="match status" value="1"/>
</dbReference>
<sequence>MSMGLLVFGLFLLLSSGASGSSRKPTCAGMPEILACPMNLAPVCGSDGNTYSNECLLCVERLKTKSDILIAKDGDC</sequence>
<name>E7FCI0_DANRE</name>
<evidence type="ECO:0000259" key="7">
    <source>
        <dbReference type="PROSITE" id="PS51465"/>
    </source>
</evidence>
<keyword evidence="3" id="KW-0646">Protease inhibitor</keyword>
<reference evidence="10" key="5">
    <citation type="submission" date="2025-04" db="UniProtKB">
        <authorList>
            <consortium name="RefSeq"/>
        </authorList>
    </citation>
    <scope>IDENTIFICATION</scope>
    <source>
        <strain evidence="10">Tuebingen</strain>
    </source>
</reference>
<evidence type="ECO:0000313" key="8">
    <source>
        <dbReference type="Ensembl" id="ENSDARP00000106946"/>
    </source>
</evidence>
<dbReference type="eggNOG" id="KOG3649">
    <property type="taxonomic scope" value="Eukaryota"/>
</dbReference>
<reference evidence="8 9" key="2">
    <citation type="journal article" date="2013" name="Nature">
        <title>The zebrafish reference genome sequence and its relationship to the human genome.</title>
        <authorList>
            <consortium name="Genome Reference Consortium Zebrafish"/>
            <person name="Howe K."/>
            <person name="Clark M.D."/>
            <person name="Torroja C.F."/>
            <person name="Torrance J."/>
            <person name="Berthelot C."/>
            <person name="Muffato M."/>
            <person name="Collins J.E."/>
            <person name="Humphray S."/>
            <person name="McLaren K."/>
            <person name="Matthews L."/>
            <person name="McLaren S."/>
            <person name="Sealy I."/>
            <person name="Caccamo M."/>
            <person name="Churcher C."/>
            <person name="Scott C."/>
            <person name="Barrett J.C."/>
            <person name="Koch R."/>
            <person name="Rauch G.J."/>
            <person name="White S."/>
            <person name="Chow W."/>
            <person name="Kilian B."/>
            <person name="Quintais L.T."/>
            <person name="Guerra-Assuncao J.A."/>
            <person name="Zhou Y."/>
            <person name="Gu Y."/>
            <person name="Yen J."/>
            <person name="Vogel J.H."/>
            <person name="Eyre T."/>
            <person name="Redmond S."/>
            <person name="Banerjee R."/>
            <person name="Chi J."/>
            <person name="Fu B."/>
            <person name="Langley E."/>
            <person name="Maguire S.F."/>
            <person name="Laird G.K."/>
            <person name="Lloyd D."/>
            <person name="Kenyon E."/>
            <person name="Donaldson S."/>
            <person name="Sehra H."/>
            <person name="Almeida-King J."/>
            <person name="Loveland J."/>
            <person name="Trevanion S."/>
            <person name="Jones M."/>
            <person name="Quail M."/>
            <person name="Willey D."/>
            <person name="Hunt A."/>
            <person name="Burton J."/>
            <person name="Sims S."/>
            <person name="McLay K."/>
            <person name="Plumb B."/>
            <person name="Davis J."/>
            <person name="Clee C."/>
            <person name="Oliver K."/>
            <person name="Clark R."/>
            <person name="Riddle C."/>
            <person name="Elliot D."/>
            <person name="Eliott D."/>
            <person name="Threadgold G."/>
            <person name="Harden G."/>
            <person name="Ware D."/>
            <person name="Begum S."/>
            <person name="Mortimore B."/>
            <person name="Mortimer B."/>
            <person name="Kerry G."/>
            <person name="Heath P."/>
            <person name="Phillimore B."/>
            <person name="Tracey A."/>
            <person name="Corby N."/>
            <person name="Dunn M."/>
            <person name="Johnson C."/>
            <person name="Wood J."/>
            <person name="Clark S."/>
            <person name="Pelan S."/>
            <person name="Griffiths G."/>
            <person name="Smith M."/>
            <person name="Glithero R."/>
            <person name="Howden P."/>
            <person name="Barker N."/>
            <person name="Lloyd C."/>
            <person name="Stevens C."/>
            <person name="Harley J."/>
            <person name="Holt K."/>
            <person name="Panagiotidis G."/>
            <person name="Lovell J."/>
            <person name="Beasley H."/>
            <person name="Henderson C."/>
            <person name="Gordon D."/>
            <person name="Auger K."/>
            <person name="Wright D."/>
            <person name="Collins J."/>
            <person name="Raisen C."/>
            <person name="Dyer L."/>
            <person name="Leung K."/>
            <person name="Robertson L."/>
            <person name="Ambridge K."/>
            <person name="Leongamornlert D."/>
            <person name="McGuire S."/>
            <person name="Gilderthorp R."/>
            <person name="Griffiths C."/>
            <person name="Manthravadi D."/>
            <person name="Nichol S."/>
            <person name="Barker G."/>
            <person name="Whitehead S."/>
            <person name="Kay M."/>
            <person name="Brown J."/>
            <person name="Murnane C."/>
            <person name="Gray E."/>
            <person name="Humphries M."/>
            <person name="Sycamore N."/>
            <person name="Barker D."/>
            <person name="Saunders D."/>
            <person name="Wallis J."/>
            <person name="Babbage A."/>
            <person name="Hammond S."/>
            <person name="Mashreghi-Mohammadi M."/>
            <person name="Barr L."/>
            <person name="Martin S."/>
            <person name="Wray P."/>
            <person name="Ellington A."/>
            <person name="Matthews N."/>
            <person name="Ellwood M."/>
            <person name="Woodmansey R."/>
            <person name="Clark G."/>
            <person name="Cooper J."/>
            <person name="Cooper J."/>
            <person name="Tromans A."/>
            <person name="Grafham D."/>
            <person name="Skuce C."/>
            <person name="Pandian R."/>
            <person name="Andrews R."/>
            <person name="Harrison E."/>
            <person name="Kimberley A."/>
            <person name="Garnett J."/>
            <person name="Fosker N."/>
            <person name="Hall R."/>
            <person name="Garner P."/>
            <person name="Kelly D."/>
            <person name="Bird C."/>
            <person name="Palmer S."/>
            <person name="Gehring I."/>
            <person name="Berger A."/>
            <person name="Dooley C.M."/>
            <person name="Ersan-Urun Z."/>
            <person name="Eser C."/>
            <person name="Geiger H."/>
            <person name="Geisler M."/>
            <person name="Karotki L."/>
            <person name="Kirn A."/>
            <person name="Konantz J."/>
            <person name="Konantz M."/>
            <person name="Oberlander M."/>
            <person name="Rudolph-Geiger S."/>
            <person name="Teucke M."/>
            <person name="Lanz C."/>
            <person name="Raddatz G."/>
            <person name="Osoegawa K."/>
            <person name="Zhu B."/>
            <person name="Rapp A."/>
            <person name="Widaa S."/>
            <person name="Langford C."/>
            <person name="Yang F."/>
            <person name="Schuster S.C."/>
            <person name="Carter N.P."/>
            <person name="Harrow J."/>
            <person name="Ning Z."/>
            <person name="Herrero J."/>
            <person name="Searle S.M."/>
            <person name="Enright A."/>
            <person name="Geisler R."/>
            <person name="Plasterk R.H."/>
            <person name="Lee C."/>
            <person name="Westerfield M."/>
            <person name="de Jong P.J."/>
            <person name="Zon L.I."/>
            <person name="Postlethwait J.H."/>
            <person name="Nusslein-Volhard C."/>
            <person name="Hubbard T.J."/>
            <person name="Roest Crollius H."/>
            <person name="Rogers J."/>
            <person name="Stemple D.L."/>
        </authorList>
    </citation>
    <scope>NUCLEOTIDE SEQUENCE [LARGE SCALE GENOMIC DNA]</scope>
    <source>
        <strain evidence="8">Tuebingen</strain>
    </source>
</reference>
<dbReference type="PANTHER" id="PTHR47729">
    <property type="entry name" value="SERINE PEPTIDASE INHIBITOR, KAZAL TYPE 2, TANDEM DUPLICATE 1-RELATED"/>
    <property type="match status" value="1"/>
</dbReference>
<dbReference type="SMR" id="E7FCI0"/>
<accession>E7FCI0</accession>
<dbReference type="InterPro" id="IPR036058">
    <property type="entry name" value="Kazal_dom_sf"/>
</dbReference>
<keyword evidence="4" id="KW-0722">Serine protease inhibitor</keyword>
<proteinExistence type="predicted"/>
<dbReference type="GO" id="GO:0004867">
    <property type="term" value="F:serine-type endopeptidase inhibitor activity"/>
    <property type="evidence" value="ECO:0007669"/>
    <property type="project" value="UniProtKB-KW"/>
</dbReference>
<accession>A0A8M1P9J0</accession>
<evidence type="ECO:0000256" key="3">
    <source>
        <dbReference type="ARBA" id="ARBA00022690"/>
    </source>
</evidence>